<evidence type="ECO:0000313" key="2">
    <source>
        <dbReference type="EMBL" id="GMF10990.1"/>
    </source>
</evidence>
<organism evidence="2 3">
    <name type="scientific">Phytophthora lilii</name>
    <dbReference type="NCBI Taxonomy" id="2077276"/>
    <lineage>
        <taxon>Eukaryota</taxon>
        <taxon>Sar</taxon>
        <taxon>Stramenopiles</taxon>
        <taxon>Oomycota</taxon>
        <taxon>Peronosporomycetes</taxon>
        <taxon>Peronosporales</taxon>
        <taxon>Peronosporaceae</taxon>
        <taxon>Phytophthora</taxon>
    </lineage>
</organism>
<proteinExistence type="predicted"/>
<feature type="region of interest" description="Disordered" evidence="1">
    <location>
        <begin position="50"/>
        <end position="71"/>
    </location>
</feature>
<name>A0A9W6TDW8_9STRA</name>
<gene>
    <name evidence="2" type="ORF">Plil01_000174200</name>
</gene>
<accession>A0A9W6TDW8</accession>
<dbReference type="Proteomes" id="UP001165083">
    <property type="component" value="Unassembled WGS sequence"/>
</dbReference>
<evidence type="ECO:0000256" key="1">
    <source>
        <dbReference type="SAM" id="MobiDB-lite"/>
    </source>
</evidence>
<sequence length="71" mass="8080">MLVPDEGVEVDRREAIRDKLAVHPVHDTTVARDDRVKVLEVVGALDSRRIESSERRYNRSEDGKPEGVQLN</sequence>
<comment type="caution">
    <text evidence="2">The sequence shown here is derived from an EMBL/GenBank/DDBJ whole genome shotgun (WGS) entry which is preliminary data.</text>
</comment>
<dbReference type="EMBL" id="BSXW01000058">
    <property type="protein sequence ID" value="GMF10990.1"/>
    <property type="molecule type" value="Genomic_DNA"/>
</dbReference>
<reference evidence="2" key="1">
    <citation type="submission" date="2023-04" db="EMBL/GenBank/DDBJ databases">
        <title>Phytophthora lilii NBRC 32176.</title>
        <authorList>
            <person name="Ichikawa N."/>
            <person name="Sato H."/>
            <person name="Tonouchi N."/>
        </authorList>
    </citation>
    <scope>NUCLEOTIDE SEQUENCE</scope>
    <source>
        <strain evidence="2">NBRC 32176</strain>
    </source>
</reference>
<protein>
    <submittedName>
        <fullName evidence="2">Unnamed protein product</fullName>
    </submittedName>
</protein>
<feature type="compositionally biased region" description="Basic and acidic residues" evidence="1">
    <location>
        <begin position="50"/>
        <end position="65"/>
    </location>
</feature>
<dbReference type="AlphaFoldDB" id="A0A9W6TDW8"/>
<evidence type="ECO:0000313" key="3">
    <source>
        <dbReference type="Proteomes" id="UP001165083"/>
    </source>
</evidence>
<keyword evidence="3" id="KW-1185">Reference proteome</keyword>